<dbReference type="Pfam" id="PF04431">
    <property type="entry name" value="Pec_lyase_N"/>
    <property type="match status" value="1"/>
</dbReference>
<organism evidence="4 5">
    <name type="scientific">Sesamum indicum</name>
    <name type="common">Oriental sesame</name>
    <name type="synonym">Sesamum orientale</name>
    <dbReference type="NCBI Taxonomy" id="4182"/>
    <lineage>
        <taxon>Eukaryota</taxon>
        <taxon>Viridiplantae</taxon>
        <taxon>Streptophyta</taxon>
        <taxon>Embryophyta</taxon>
        <taxon>Tracheophyta</taxon>
        <taxon>Spermatophyta</taxon>
        <taxon>Magnoliopsida</taxon>
        <taxon>eudicotyledons</taxon>
        <taxon>Gunneridae</taxon>
        <taxon>Pentapetalae</taxon>
        <taxon>asterids</taxon>
        <taxon>lamiids</taxon>
        <taxon>Lamiales</taxon>
        <taxon>Pedaliaceae</taxon>
        <taxon>Sesamum</taxon>
    </lineage>
</organism>
<accession>A0A8M8UWV2</accession>
<dbReference type="AlphaFoldDB" id="A0A8M8UWV2"/>
<feature type="signal peptide" evidence="2">
    <location>
        <begin position="1"/>
        <end position="30"/>
    </location>
</feature>
<keyword evidence="5" id="KW-0456">Lyase</keyword>
<comment type="similarity">
    <text evidence="1">Belongs to the polysaccharide lyase 1 family.</text>
</comment>
<proteinExistence type="inferred from homology"/>
<evidence type="ECO:0000259" key="3">
    <source>
        <dbReference type="Pfam" id="PF04431"/>
    </source>
</evidence>
<dbReference type="GO" id="GO:0030570">
    <property type="term" value="F:pectate lyase activity"/>
    <property type="evidence" value="ECO:0007669"/>
    <property type="project" value="InterPro"/>
</dbReference>
<feature type="domain" description="Pectate lyase N-terminal" evidence="3">
    <location>
        <begin position="32"/>
        <end position="74"/>
    </location>
</feature>
<dbReference type="GeneID" id="110012394"/>
<feature type="chain" id="PRO_5035422075" evidence="2">
    <location>
        <begin position="31"/>
        <end position="78"/>
    </location>
</feature>
<dbReference type="InterPro" id="IPR007524">
    <property type="entry name" value="Pec_lyase_N"/>
</dbReference>
<gene>
    <name evidence="5" type="primary">LOC110012394</name>
</gene>
<dbReference type="KEGG" id="sind:110012394"/>
<dbReference type="Proteomes" id="UP000504604">
    <property type="component" value="Linkage group LG8"/>
</dbReference>
<sequence length="78" mass="8632">MTTAFTNHKLSVPLILGVLSLVLLLPESRAAIAKYDEYLQKKAEVASEEALKAFDPNPEKLADDLNYQVSEAARKMVL</sequence>
<dbReference type="RefSeq" id="XP_020551403.1">
    <property type="nucleotide sequence ID" value="XM_020695744.1"/>
</dbReference>
<keyword evidence="2" id="KW-0732">Signal</keyword>
<evidence type="ECO:0000256" key="1">
    <source>
        <dbReference type="ARBA" id="ARBA00010980"/>
    </source>
</evidence>
<protein>
    <submittedName>
        <fullName evidence="5">Probable pectate lyase 6</fullName>
    </submittedName>
</protein>
<name>A0A8M8UWV2_SESIN</name>
<dbReference type="OrthoDB" id="1743703at2759"/>
<evidence type="ECO:0000313" key="4">
    <source>
        <dbReference type="Proteomes" id="UP000504604"/>
    </source>
</evidence>
<evidence type="ECO:0000256" key="2">
    <source>
        <dbReference type="SAM" id="SignalP"/>
    </source>
</evidence>
<evidence type="ECO:0000313" key="5">
    <source>
        <dbReference type="RefSeq" id="XP_020551403.1"/>
    </source>
</evidence>
<keyword evidence="4" id="KW-1185">Reference proteome</keyword>
<reference evidence="5" key="1">
    <citation type="submission" date="2025-08" db="UniProtKB">
        <authorList>
            <consortium name="RefSeq"/>
        </authorList>
    </citation>
    <scope>IDENTIFICATION</scope>
</reference>